<dbReference type="CDD" id="cd06471">
    <property type="entry name" value="ACD_LpsHSP_like"/>
    <property type="match status" value="1"/>
</dbReference>
<dbReference type="SUPFAM" id="SSF49764">
    <property type="entry name" value="HSP20-like chaperones"/>
    <property type="match status" value="1"/>
</dbReference>
<protein>
    <submittedName>
        <fullName evidence="3">18 kDa heat shock protein</fullName>
    </submittedName>
</protein>
<proteinExistence type="predicted"/>
<dbReference type="InterPro" id="IPR002068">
    <property type="entry name" value="A-crystallin/Hsp20_dom"/>
</dbReference>
<dbReference type="PANTHER" id="PTHR11527">
    <property type="entry name" value="HEAT-SHOCK PROTEIN 20 FAMILY MEMBER"/>
    <property type="match status" value="1"/>
</dbReference>
<sequence>MFGSCGFRVDVKDEKDHYALEAELPGVPKEQIEVSVDNGVLTIAANMNSEKKTEKDNYVYSERKTGRFQRSFNLEGIREQDIKADYKDGILKLELPKAQPAAQPSRRLIDIGDSAN</sequence>
<reference evidence="3" key="1">
    <citation type="submission" date="2019-08" db="EMBL/GenBank/DDBJ databases">
        <authorList>
            <person name="Kucharzyk K."/>
            <person name="Murdoch R.W."/>
            <person name="Higgins S."/>
            <person name="Loffler F."/>
        </authorList>
    </citation>
    <scope>NUCLEOTIDE SEQUENCE</scope>
</reference>
<accession>A0A645FKL3</accession>
<dbReference type="AlphaFoldDB" id="A0A645FKL3"/>
<dbReference type="PROSITE" id="PS01031">
    <property type="entry name" value="SHSP"/>
    <property type="match status" value="1"/>
</dbReference>
<dbReference type="InterPro" id="IPR031107">
    <property type="entry name" value="Small_HSP"/>
</dbReference>
<feature type="region of interest" description="Disordered" evidence="1">
    <location>
        <begin position="97"/>
        <end position="116"/>
    </location>
</feature>
<dbReference type="Pfam" id="PF00011">
    <property type="entry name" value="HSP20"/>
    <property type="match status" value="1"/>
</dbReference>
<organism evidence="3">
    <name type="scientific">bioreactor metagenome</name>
    <dbReference type="NCBI Taxonomy" id="1076179"/>
    <lineage>
        <taxon>unclassified sequences</taxon>
        <taxon>metagenomes</taxon>
        <taxon>ecological metagenomes</taxon>
    </lineage>
</organism>
<dbReference type="Gene3D" id="2.60.40.790">
    <property type="match status" value="1"/>
</dbReference>
<gene>
    <name evidence="3" type="ORF">SDC9_162264</name>
</gene>
<evidence type="ECO:0000313" key="3">
    <source>
        <dbReference type="EMBL" id="MPN14935.1"/>
    </source>
</evidence>
<evidence type="ECO:0000259" key="2">
    <source>
        <dbReference type="PROSITE" id="PS01031"/>
    </source>
</evidence>
<dbReference type="InterPro" id="IPR008978">
    <property type="entry name" value="HSP20-like_chaperone"/>
</dbReference>
<name>A0A645FKL3_9ZZZZ</name>
<feature type="domain" description="SHSP" evidence="2">
    <location>
        <begin position="1"/>
        <end position="114"/>
    </location>
</feature>
<evidence type="ECO:0000256" key="1">
    <source>
        <dbReference type="SAM" id="MobiDB-lite"/>
    </source>
</evidence>
<dbReference type="EMBL" id="VSSQ01061633">
    <property type="protein sequence ID" value="MPN14935.1"/>
    <property type="molecule type" value="Genomic_DNA"/>
</dbReference>
<comment type="caution">
    <text evidence="3">The sequence shown here is derived from an EMBL/GenBank/DDBJ whole genome shotgun (WGS) entry which is preliminary data.</text>
</comment>
<keyword evidence="3" id="KW-0346">Stress response</keyword>